<dbReference type="InterPro" id="IPR001763">
    <property type="entry name" value="Rhodanese-like_dom"/>
</dbReference>
<feature type="compositionally biased region" description="Low complexity" evidence="5">
    <location>
        <begin position="645"/>
        <end position="662"/>
    </location>
</feature>
<evidence type="ECO:0000256" key="1">
    <source>
        <dbReference type="ARBA" id="ARBA00007754"/>
    </source>
</evidence>
<evidence type="ECO:0000256" key="5">
    <source>
        <dbReference type="SAM" id="MobiDB-lite"/>
    </source>
</evidence>
<dbReference type="InterPro" id="IPR022790">
    <property type="entry name" value="GH26_dom"/>
</dbReference>
<gene>
    <name evidence="10" type="ORF">D3P08_05595</name>
</gene>
<dbReference type="OrthoDB" id="9803686at2"/>
<dbReference type="PANTHER" id="PTHR40079:SF4">
    <property type="entry name" value="GH26 DOMAIN-CONTAINING PROTEIN-RELATED"/>
    <property type="match status" value="1"/>
</dbReference>
<dbReference type="RefSeq" id="WP_119598441.1">
    <property type="nucleotide sequence ID" value="NZ_QXQA01000002.1"/>
</dbReference>
<dbReference type="GO" id="GO:0030246">
    <property type="term" value="F:carbohydrate binding"/>
    <property type="evidence" value="ECO:0007669"/>
    <property type="project" value="InterPro"/>
</dbReference>
<dbReference type="PROSITE" id="PS50206">
    <property type="entry name" value="RHODANESE_3"/>
    <property type="match status" value="1"/>
</dbReference>
<feature type="domain" description="SLH" evidence="8">
    <location>
        <begin position="865"/>
        <end position="924"/>
    </location>
</feature>
<dbReference type="PROSITE" id="PS51272">
    <property type="entry name" value="SLH"/>
    <property type="match status" value="3"/>
</dbReference>
<evidence type="ECO:0000256" key="2">
    <source>
        <dbReference type="ARBA" id="ARBA00022801"/>
    </source>
</evidence>
<evidence type="ECO:0000259" key="7">
    <source>
        <dbReference type="PROSITE" id="PS51175"/>
    </source>
</evidence>
<evidence type="ECO:0000259" key="8">
    <source>
        <dbReference type="PROSITE" id="PS51272"/>
    </source>
</evidence>
<feature type="domain" description="Rhodanese" evidence="6">
    <location>
        <begin position="487"/>
        <end position="502"/>
    </location>
</feature>
<dbReference type="CDD" id="cd04086">
    <property type="entry name" value="CBM35_mannanase-like"/>
    <property type="match status" value="1"/>
</dbReference>
<feature type="domain" description="GH26" evidence="9">
    <location>
        <begin position="333"/>
        <end position="629"/>
    </location>
</feature>
<evidence type="ECO:0000256" key="4">
    <source>
        <dbReference type="PROSITE-ProRule" id="PRU01100"/>
    </source>
</evidence>
<dbReference type="PANTHER" id="PTHR40079">
    <property type="entry name" value="MANNAN ENDO-1,4-BETA-MANNOSIDASE E-RELATED"/>
    <property type="match status" value="1"/>
</dbReference>
<accession>A0A3A1VFC5</accession>
<dbReference type="InterPro" id="IPR000805">
    <property type="entry name" value="Glyco_hydro_26"/>
</dbReference>
<dbReference type="PRINTS" id="PR00739">
    <property type="entry name" value="GLHYDRLASE26"/>
</dbReference>
<dbReference type="Gene3D" id="2.60.120.260">
    <property type="entry name" value="Galactose-binding domain-like"/>
    <property type="match status" value="2"/>
</dbReference>
<dbReference type="GO" id="GO:0016985">
    <property type="term" value="F:mannan endo-1,4-beta-mannosidase activity"/>
    <property type="evidence" value="ECO:0007669"/>
    <property type="project" value="InterPro"/>
</dbReference>
<evidence type="ECO:0000313" key="11">
    <source>
        <dbReference type="Proteomes" id="UP000266482"/>
    </source>
</evidence>
<organism evidence="10 11">
    <name type="scientific">Paenibacillus nanensis</name>
    <dbReference type="NCBI Taxonomy" id="393251"/>
    <lineage>
        <taxon>Bacteria</taxon>
        <taxon>Bacillati</taxon>
        <taxon>Bacillota</taxon>
        <taxon>Bacilli</taxon>
        <taxon>Bacillales</taxon>
        <taxon>Paenibacillaceae</taxon>
        <taxon>Paenibacillus</taxon>
    </lineage>
</organism>
<feature type="region of interest" description="Disordered" evidence="5">
    <location>
        <begin position="635"/>
        <end position="664"/>
    </location>
</feature>
<keyword evidence="2 4" id="KW-0378">Hydrolase</keyword>
<evidence type="ECO:0000256" key="3">
    <source>
        <dbReference type="ARBA" id="ARBA00023295"/>
    </source>
</evidence>
<reference evidence="10 11" key="1">
    <citation type="submission" date="2018-09" db="EMBL/GenBank/DDBJ databases">
        <title>Paenibacillus aracenensis nov. sp. isolated from a cave in southern Spain.</title>
        <authorList>
            <person name="Jurado V."/>
            <person name="Gutierrez-Patricio S."/>
            <person name="Gonzalez-Pimentel J.L."/>
            <person name="Miller A.Z."/>
            <person name="Laiz L."/>
            <person name="Saiz-Jimenez C."/>
        </authorList>
    </citation>
    <scope>NUCLEOTIDE SEQUENCE [LARGE SCALE GENOMIC DNA]</scope>
    <source>
        <strain evidence="10 11">DSM 22867</strain>
    </source>
</reference>
<dbReference type="PROSITE" id="PS51175">
    <property type="entry name" value="CBM6"/>
    <property type="match status" value="1"/>
</dbReference>
<dbReference type="InterPro" id="IPR005084">
    <property type="entry name" value="CBM6"/>
</dbReference>
<evidence type="ECO:0008006" key="12">
    <source>
        <dbReference type="Google" id="ProtNLM"/>
    </source>
</evidence>
<dbReference type="GO" id="GO:0006080">
    <property type="term" value="P:substituted mannan metabolic process"/>
    <property type="evidence" value="ECO:0007669"/>
    <property type="project" value="InterPro"/>
</dbReference>
<dbReference type="SUPFAM" id="SSF51445">
    <property type="entry name" value="(Trans)glycosidases"/>
    <property type="match status" value="1"/>
</dbReference>
<proteinExistence type="inferred from homology"/>
<evidence type="ECO:0000259" key="9">
    <source>
        <dbReference type="PROSITE" id="PS51764"/>
    </source>
</evidence>
<dbReference type="AlphaFoldDB" id="A0A3A1VFC5"/>
<keyword evidence="3 4" id="KW-0326">Glycosidase</keyword>
<feature type="domain" description="CBM6" evidence="7">
    <location>
        <begin position="196"/>
        <end position="312"/>
    </location>
</feature>
<dbReference type="InterPro" id="IPR008979">
    <property type="entry name" value="Galactose-bd-like_sf"/>
</dbReference>
<evidence type="ECO:0000259" key="6">
    <source>
        <dbReference type="PROSITE" id="PS50206"/>
    </source>
</evidence>
<dbReference type="EMBL" id="QXQA01000002">
    <property type="protein sequence ID" value="RIX59609.1"/>
    <property type="molecule type" value="Genomic_DNA"/>
</dbReference>
<comment type="caution">
    <text evidence="10">The sequence shown here is derived from an EMBL/GenBank/DDBJ whole genome shotgun (WGS) entry which is preliminary data.</text>
</comment>
<dbReference type="Pfam" id="PF16990">
    <property type="entry name" value="CBM_35"/>
    <property type="match status" value="2"/>
</dbReference>
<dbReference type="Proteomes" id="UP000266482">
    <property type="component" value="Unassembled WGS sequence"/>
</dbReference>
<sequence length="1053" mass="113966">MFLKFRVSCSVILCFVVLFYLLGTLGKGASWVIASELSVVTPPDDSAGVVTVTYADAILEGYGIEKRGPVNEGEDTLYDGEGYISYFFAEDASAQEPAGSAAFTVNVEEAGLYKLSLGYYIPEGYGSKATGIQVNGTGAGELMLDAPAAGTVRAEKMVSKVLLNAGSNTVKIMRGWGYYGIEYLKAEPAAPPASGNKLEAEDGIMTGGVSIGTSGTGYSGEGYAAFQQTGSLVLTYNAPAEGMYDVVIGYSSPNGEKKTSMVINGQNTEITFAETTAFSEVSAGKALLREGSNTIEFLPNWGWYNIDYVKLTAAAATDGHDVTGSLNNPEATPEAKALMSYLASQYGRKIISGQQTLEDVEWIKQQTGKYPAIFSTDLMDYSPSRVENGATSTEVEKMIAWYNRGGIVALCWHWNAPKGIGGNEPGKEWWRGFYTEYTTFDVEYALQHPDSEDYQLLIRDIDAIAVQLKRLQDAGVPVLWRPLHEAEGGWFWWGAKGPEPTKQLWNLMYDRLTNYHNLNNLIWVWNSEKADWYPGDDVVDIASVDIYNPAGDYNPSIARYEGLVSLVNDKKVVGLAENGPIPDPDMLQTYGADWSFFSTWTGSFIKDGNTNTAEHLHKVYHHDYVITLDELPSDLYPDSPPPLPNNNHNNGANQSGASNNGGTKRVEVDGIELTDALSKLAGMPIERQVYEVAVSGSDAVEAVLPASALLQAAGSTPNATIRIKSDAVSYSLPVKLIDISALAEQLQTEASEIRISVAMETVSEQEAEELLKKAGTSGIRLVSGLFEFTITVETASDSIEWSDFGSTYVSRTISLPQSPRGNMTTVMLDPATGEMRFVPGLIEETDGKTIVTIKRNGNSVYGVVKLDRTFGDLDGHWAKDDVEMMASKLIVHGIDEERFAPYRPITRAEFASLVVRALALTPKPGKAVFADVDPSSWYAGAAGAANEAGILMGYADGTFKPNDSITREQMAVMVDRALAFAGQKPAAGTGALARFSDHSSVSVWAKDSVDALLTAGLMQGMDGERYAPEAKVDRAQAVVQIKELLLYLNFLNA</sequence>
<keyword evidence="11" id="KW-1185">Reference proteome</keyword>
<dbReference type="InterPro" id="IPR017853">
    <property type="entry name" value="GH"/>
</dbReference>
<protein>
    <recommendedName>
        <fullName evidence="12">Beta-mannanase</fullName>
    </recommendedName>
</protein>
<feature type="active site" description="Nucleophile" evidence="4">
    <location>
        <position position="577"/>
    </location>
</feature>
<name>A0A3A1VFC5_9BACL</name>
<dbReference type="Gene3D" id="3.20.20.80">
    <property type="entry name" value="Glycosidases"/>
    <property type="match status" value="1"/>
</dbReference>
<evidence type="ECO:0000313" key="10">
    <source>
        <dbReference type="EMBL" id="RIX59609.1"/>
    </source>
</evidence>
<feature type="active site" description="Proton donor" evidence="4">
    <location>
        <position position="485"/>
    </location>
</feature>
<dbReference type="Pfam" id="PF00395">
    <property type="entry name" value="SLH"/>
    <property type="match status" value="3"/>
</dbReference>
<feature type="domain" description="SLH" evidence="8">
    <location>
        <begin position="992"/>
        <end position="1053"/>
    </location>
</feature>
<dbReference type="InterPro" id="IPR001119">
    <property type="entry name" value="SLH_dom"/>
</dbReference>
<comment type="similarity">
    <text evidence="1 4">Belongs to the glycosyl hydrolase 26 family.</text>
</comment>
<dbReference type="SUPFAM" id="SSF49785">
    <property type="entry name" value="Galactose-binding domain-like"/>
    <property type="match status" value="1"/>
</dbReference>
<dbReference type="Pfam" id="PF02156">
    <property type="entry name" value="Glyco_hydro_26"/>
    <property type="match status" value="1"/>
</dbReference>
<feature type="domain" description="SLH" evidence="8">
    <location>
        <begin position="925"/>
        <end position="988"/>
    </location>
</feature>
<dbReference type="PROSITE" id="PS51764">
    <property type="entry name" value="GH26"/>
    <property type="match status" value="1"/>
</dbReference>